<evidence type="ECO:0000313" key="4">
    <source>
        <dbReference type="Proteomes" id="UP001190926"/>
    </source>
</evidence>
<proteinExistence type="predicted"/>
<feature type="compositionally biased region" description="Basic residues" evidence="2">
    <location>
        <begin position="1"/>
        <end position="17"/>
    </location>
</feature>
<dbReference type="EMBL" id="SDAM02000071">
    <property type="protein sequence ID" value="KAH6832393.1"/>
    <property type="molecule type" value="Genomic_DNA"/>
</dbReference>
<gene>
    <name evidence="3" type="ORF">C2S53_007253</name>
</gene>
<keyword evidence="4" id="KW-1185">Reference proteome</keyword>
<feature type="compositionally biased region" description="Polar residues" evidence="2">
    <location>
        <begin position="35"/>
        <end position="50"/>
    </location>
</feature>
<evidence type="ECO:0000256" key="1">
    <source>
        <dbReference type="SAM" id="Coils"/>
    </source>
</evidence>
<sequence>MEDDKKKRKKNKKKKNKQANEPTESDKFDAKELTADSQNHVQEIESNNGQVLEIEDAPNDTGGHITADGDGHLSNGKEINFAEAEKQHWLDREATLEGKIKELQAEKDVQMQKEAFLEERIKQLMRENNGNSEKEASQNENIKQLHDEKNASMQNEARLKERLTELEKEKDALIQKEGSLEQKIQQLQREMNTQLQKEASLEKEILELKGEKDSWVQTEAGFGAKFNQLVDEASLLNSKLVTLEEKVKQTETERDSWILKENSAKESNASLIIDNTKLRVQVVELELSRESLFKETQELKEFISSLQLQINNLEMDKKLAVDAACAQVEKLMSENSELVEKVNELYAELKQRGVRTEQSPSDGSVPGAITAQSAEVAGSISGASEMIPISDNNRSLEEVMAKDERNGELVNINPGPRAAHSSEVIEIDEIVQIPLDENEVKETTSEVAQNDDDVDVVELTDAPLIGAPFRLISFVARYVSGADLVSKNTGR</sequence>
<evidence type="ECO:0000313" key="3">
    <source>
        <dbReference type="EMBL" id="KAH6832393.1"/>
    </source>
</evidence>
<dbReference type="AlphaFoldDB" id="A0AAD4JEM5"/>
<comment type="caution">
    <text evidence="3">The sequence shown here is derived from an EMBL/GenBank/DDBJ whole genome shotgun (WGS) entry which is preliminary data.</text>
</comment>
<dbReference type="Proteomes" id="UP001190926">
    <property type="component" value="Unassembled WGS sequence"/>
</dbReference>
<reference evidence="3 4" key="1">
    <citation type="journal article" date="2021" name="Nat. Commun.">
        <title>Incipient diploidization of the medicinal plant Perilla within 10,000 years.</title>
        <authorList>
            <person name="Zhang Y."/>
            <person name="Shen Q."/>
            <person name="Leng L."/>
            <person name="Zhang D."/>
            <person name="Chen S."/>
            <person name="Shi Y."/>
            <person name="Ning Z."/>
            <person name="Chen S."/>
        </authorList>
    </citation>
    <scope>NUCLEOTIDE SEQUENCE [LARGE SCALE GENOMIC DNA]</scope>
    <source>
        <strain evidence="4">cv. PC099</strain>
    </source>
</reference>
<organism evidence="3 4">
    <name type="scientific">Perilla frutescens var. hirtella</name>
    <name type="common">Perilla citriodora</name>
    <name type="synonym">Perilla setoyensis</name>
    <dbReference type="NCBI Taxonomy" id="608512"/>
    <lineage>
        <taxon>Eukaryota</taxon>
        <taxon>Viridiplantae</taxon>
        <taxon>Streptophyta</taxon>
        <taxon>Embryophyta</taxon>
        <taxon>Tracheophyta</taxon>
        <taxon>Spermatophyta</taxon>
        <taxon>Magnoliopsida</taxon>
        <taxon>eudicotyledons</taxon>
        <taxon>Gunneridae</taxon>
        <taxon>Pentapetalae</taxon>
        <taxon>asterids</taxon>
        <taxon>lamiids</taxon>
        <taxon>Lamiales</taxon>
        <taxon>Lamiaceae</taxon>
        <taxon>Nepetoideae</taxon>
        <taxon>Elsholtzieae</taxon>
        <taxon>Perilla</taxon>
    </lineage>
</organism>
<protein>
    <submittedName>
        <fullName evidence="3">Uncharacterized protein</fullName>
    </submittedName>
</protein>
<feature type="compositionally biased region" description="Basic and acidic residues" evidence="2">
    <location>
        <begin position="24"/>
        <end position="34"/>
    </location>
</feature>
<feature type="region of interest" description="Disordered" evidence="2">
    <location>
        <begin position="124"/>
        <end position="153"/>
    </location>
</feature>
<evidence type="ECO:0000256" key="2">
    <source>
        <dbReference type="SAM" id="MobiDB-lite"/>
    </source>
</evidence>
<accession>A0AAD4JEM5</accession>
<feature type="compositionally biased region" description="Basic and acidic residues" evidence="2">
    <location>
        <begin position="132"/>
        <end position="150"/>
    </location>
</feature>
<feature type="coiled-coil region" evidence="1">
    <location>
        <begin position="321"/>
        <end position="352"/>
    </location>
</feature>
<name>A0AAD4JEM5_PERFH</name>
<keyword evidence="1" id="KW-0175">Coiled coil</keyword>
<feature type="region of interest" description="Disordered" evidence="2">
    <location>
        <begin position="1"/>
        <end position="74"/>
    </location>
</feature>